<keyword evidence="3" id="KW-1185">Reference proteome</keyword>
<feature type="non-terminal residue" evidence="2">
    <location>
        <position position="1"/>
    </location>
</feature>
<protein>
    <recommendedName>
        <fullName evidence="1">Mon2 C-terminal domain-containing protein</fullName>
    </recommendedName>
</protein>
<gene>
    <name evidence="2" type="ORF">TPAB3V08_LOCUS6409</name>
</gene>
<dbReference type="InterPro" id="IPR032817">
    <property type="entry name" value="Mon2_C"/>
</dbReference>
<evidence type="ECO:0000313" key="3">
    <source>
        <dbReference type="Proteomes" id="UP001153148"/>
    </source>
</evidence>
<dbReference type="EMBL" id="CAJPIN010009573">
    <property type="protein sequence ID" value="CAG2059446.1"/>
    <property type="molecule type" value="Genomic_DNA"/>
</dbReference>
<evidence type="ECO:0000259" key="1">
    <source>
        <dbReference type="Pfam" id="PF16206"/>
    </source>
</evidence>
<dbReference type="Proteomes" id="UP001153148">
    <property type="component" value="Unassembled WGS sequence"/>
</dbReference>
<evidence type="ECO:0000313" key="2">
    <source>
        <dbReference type="EMBL" id="CAG2059446.1"/>
    </source>
</evidence>
<accession>A0ABN7NY35</accession>
<sequence length="190" mass="21176">FFQVLFPLLDKVRSLSNSASNEKVDTGGNILIHHSRNTAQKQWAETQVLTLSGAARVFNTKRQLLQTLGDFPRAWSLLLEFIENSSLSKNNEVSLAALKAFQEILYLNKGSDGNLTSGVTVSASEETDIWGVAWKVWLRIGEESTTPTSEVDTREDLYIPSQPFLTALIQIFPAVFQHITANDILPVNKQ</sequence>
<comment type="caution">
    <text evidence="2">The sequence shown here is derived from an EMBL/GenBank/DDBJ whole genome shotgun (WGS) entry which is preliminary data.</text>
</comment>
<name>A0ABN7NY35_TIMPD</name>
<feature type="domain" description="Mon2 C-terminal" evidence="1">
    <location>
        <begin position="123"/>
        <end position="181"/>
    </location>
</feature>
<dbReference type="Pfam" id="PF16206">
    <property type="entry name" value="Mon2_C"/>
    <property type="match status" value="2"/>
</dbReference>
<organism evidence="2 3">
    <name type="scientific">Timema podura</name>
    <name type="common">Walking stick</name>
    <dbReference type="NCBI Taxonomy" id="61482"/>
    <lineage>
        <taxon>Eukaryota</taxon>
        <taxon>Metazoa</taxon>
        <taxon>Ecdysozoa</taxon>
        <taxon>Arthropoda</taxon>
        <taxon>Hexapoda</taxon>
        <taxon>Insecta</taxon>
        <taxon>Pterygota</taxon>
        <taxon>Neoptera</taxon>
        <taxon>Polyneoptera</taxon>
        <taxon>Phasmatodea</taxon>
        <taxon>Timematodea</taxon>
        <taxon>Timematoidea</taxon>
        <taxon>Timematidae</taxon>
        <taxon>Timema</taxon>
    </lineage>
</organism>
<reference evidence="2" key="1">
    <citation type="submission" date="2021-03" db="EMBL/GenBank/DDBJ databases">
        <authorList>
            <person name="Tran Van P."/>
        </authorList>
    </citation>
    <scope>NUCLEOTIDE SEQUENCE</scope>
</reference>
<proteinExistence type="predicted"/>
<feature type="domain" description="Mon2 C-terminal" evidence="1">
    <location>
        <begin position="2"/>
        <end position="110"/>
    </location>
</feature>